<protein>
    <submittedName>
        <fullName evidence="9">RmlC-like cupin domain-containing protein</fullName>
    </submittedName>
</protein>
<keyword evidence="3" id="KW-0964">Secreted</keyword>
<evidence type="ECO:0000259" key="8">
    <source>
        <dbReference type="SMART" id="SM00835"/>
    </source>
</evidence>
<evidence type="ECO:0000313" key="10">
    <source>
        <dbReference type="Proteomes" id="UP001408356"/>
    </source>
</evidence>
<dbReference type="Proteomes" id="UP001408356">
    <property type="component" value="Unassembled WGS sequence"/>
</dbReference>
<feature type="region of interest" description="Disordered" evidence="6">
    <location>
        <begin position="29"/>
        <end position="52"/>
    </location>
</feature>
<dbReference type="InterPro" id="IPR001929">
    <property type="entry name" value="Germin"/>
</dbReference>
<dbReference type="SUPFAM" id="SSF51182">
    <property type="entry name" value="RmlC-like cupins"/>
    <property type="match status" value="1"/>
</dbReference>
<keyword evidence="10" id="KW-1185">Reference proteome</keyword>
<evidence type="ECO:0000256" key="2">
    <source>
        <dbReference type="ARBA" id="ARBA00007456"/>
    </source>
</evidence>
<dbReference type="SMART" id="SM00835">
    <property type="entry name" value="Cupin_1"/>
    <property type="match status" value="1"/>
</dbReference>
<feature type="domain" description="Cupin type-1" evidence="8">
    <location>
        <begin position="81"/>
        <end position="235"/>
    </location>
</feature>
<dbReference type="EMBL" id="JARVKF010000223">
    <property type="protein sequence ID" value="KAK9420662.1"/>
    <property type="molecule type" value="Genomic_DNA"/>
</dbReference>
<evidence type="ECO:0000313" key="9">
    <source>
        <dbReference type="EMBL" id="KAK9420662.1"/>
    </source>
</evidence>
<evidence type="ECO:0000256" key="3">
    <source>
        <dbReference type="ARBA" id="ARBA00022525"/>
    </source>
</evidence>
<dbReference type="PROSITE" id="PS00725">
    <property type="entry name" value="GERMIN"/>
    <property type="match status" value="1"/>
</dbReference>
<name>A0ABR2V192_9PEZI</name>
<keyword evidence="4" id="KW-0479">Metal-binding</keyword>
<dbReference type="PRINTS" id="PR00325">
    <property type="entry name" value="GERMIN"/>
</dbReference>
<feature type="compositionally biased region" description="Low complexity" evidence="6">
    <location>
        <begin position="29"/>
        <end position="47"/>
    </location>
</feature>
<dbReference type="InterPro" id="IPR019780">
    <property type="entry name" value="Germin_Mn-BS"/>
</dbReference>
<dbReference type="CDD" id="cd02241">
    <property type="entry name" value="cupin_OxOx"/>
    <property type="match status" value="1"/>
</dbReference>
<organism evidence="9 10">
    <name type="scientific">Seiridium unicorne</name>
    <dbReference type="NCBI Taxonomy" id="138068"/>
    <lineage>
        <taxon>Eukaryota</taxon>
        <taxon>Fungi</taxon>
        <taxon>Dikarya</taxon>
        <taxon>Ascomycota</taxon>
        <taxon>Pezizomycotina</taxon>
        <taxon>Sordariomycetes</taxon>
        <taxon>Xylariomycetidae</taxon>
        <taxon>Amphisphaeriales</taxon>
        <taxon>Sporocadaceae</taxon>
        <taxon>Seiridium</taxon>
    </lineage>
</organism>
<evidence type="ECO:0000256" key="1">
    <source>
        <dbReference type="ARBA" id="ARBA00004613"/>
    </source>
</evidence>
<dbReference type="InterPro" id="IPR014710">
    <property type="entry name" value="RmlC-like_jellyroll"/>
</dbReference>
<evidence type="ECO:0000256" key="7">
    <source>
        <dbReference type="SAM" id="SignalP"/>
    </source>
</evidence>
<gene>
    <name evidence="9" type="ORF">SUNI508_00753</name>
</gene>
<dbReference type="Gene3D" id="2.60.120.10">
    <property type="entry name" value="Jelly Rolls"/>
    <property type="match status" value="1"/>
</dbReference>
<evidence type="ECO:0000256" key="4">
    <source>
        <dbReference type="ARBA" id="ARBA00022723"/>
    </source>
</evidence>
<evidence type="ECO:0000256" key="6">
    <source>
        <dbReference type="SAM" id="MobiDB-lite"/>
    </source>
</evidence>
<proteinExistence type="inferred from homology"/>
<comment type="caution">
    <text evidence="9">The sequence shown here is derived from an EMBL/GenBank/DDBJ whole genome shotgun (WGS) entry which is preliminary data.</text>
</comment>
<keyword evidence="7" id="KW-0732">Signal</keyword>
<comment type="subcellular location">
    <subcellularLocation>
        <location evidence="1">Secreted</location>
    </subcellularLocation>
</comment>
<dbReference type="Pfam" id="PF00190">
    <property type="entry name" value="Cupin_1"/>
    <property type="match status" value="1"/>
</dbReference>
<evidence type="ECO:0000256" key="5">
    <source>
        <dbReference type="ARBA" id="ARBA00023211"/>
    </source>
</evidence>
<reference evidence="9 10" key="1">
    <citation type="journal article" date="2024" name="J. Plant Pathol.">
        <title>Sequence and assembly of the genome of Seiridium unicorne, isolate CBS 538.82, causal agent of cypress canker disease.</title>
        <authorList>
            <person name="Scali E."/>
            <person name="Rocca G.D."/>
            <person name="Danti R."/>
            <person name="Garbelotto M."/>
            <person name="Barberini S."/>
            <person name="Baroncelli R."/>
            <person name="Emiliani G."/>
        </authorList>
    </citation>
    <scope>NUCLEOTIDE SEQUENCE [LARGE SCALE GENOMIC DNA]</scope>
    <source>
        <strain evidence="9 10">BM-138-508</strain>
    </source>
</reference>
<dbReference type="InterPro" id="IPR011051">
    <property type="entry name" value="RmlC_Cupin_sf"/>
</dbReference>
<keyword evidence="5" id="KW-0464">Manganese</keyword>
<accession>A0ABR2V192</accession>
<feature type="signal peptide" evidence="7">
    <location>
        <begin position="1"/>
        <end position="20"/>
    </location>
</feature>
<feature type="chain" id="PRO_5046185411" evidence="7">
    <location>
        <begin position="21"/>
        <end position="262"/>
    </location>
</feature>
<sequence length="262" mass="27564">MQFTYTVAASILALSSSVLAAPYDMGNSTGTSGPTATATESTPTATPNPLSGLSKTQQVFLSDSRADALHNVLTDDSDFVFNFEINRIHGPGKGGEIVPANRKTFPALTNTGIGAAVAFLEPCGFNTPHVHPRATELAIVVEGSVISSMFPENGVNLDGKPREISTRLEKFDSTVFYQGSVHSQYNPDCHPAVFVAAFNSEDAGTGQVAQELFGASDTEVTAAVFGNSFHGADVDKLKGQISTSVALGVESCLKSCKIEKRK</sequence>
<dbReference type="InterPro" id="IPR006045">
    <property type="entry name" value="Cupin_1"/>
</dbReference>
<comment type="similarity">
    <text evidence="2">Belongs to the germin family.</text>
</comment>
<dbReference type="PANTHER" id="PTHR31238">
    <property type="entry name" value="GERMIN-LIKE PROTEIN SUBFAMILY 3 MEMBER 3"/>
    <property type="match status" value="1"/>
</dbReference>